<proteinExistence type="predicted"/>
<evidence type="ECO:0000313" key="3">
    <source>
        <dbReference type="Proteomes" id="UP000501058"/>
    </source>
</evidence>
<dbReference type="Proteomes" id="UP000501058">
    <property type="component" value="Chromosome"/>
</dbReference>
<keyword evidence="3" id="KW-1185">Reference proteome</keyword>
<dbReference type="EMBL" id="CP049865">
    <property type="protein sequence ID" value="QIK71797.1"/>
    <property type="molecule type" value="Genomic_DNA"/>
</dbReference>
<keyword evidence="1" id="KW-0812">Transmembrane</keyword>
<keyword evidence="1" id="KW-1133">Transmembrane helix</keyword>
<protein>
    <submittedName>
        <fullName evidence="2">Uncharacterized protein</fullName>
    </submittedName>
</protein>
<feature type="transmembrane region" description="Helical" evidence="1">
    <location>
        <begin position="34"/>
        <end position="56"/>
    </location>
</feature>
<sequence>MDTPIFAFFALAYLGLLLWGVALARRSGFATPANLPLLVVAALVYDNAIIALGGVIGEGRRWRG</sequence>
<evidence type="ECO:0000256" key="1">
    <source>
        <dbReference type="SAM" id="Phobius"/>
    </source>
</evidence>
<keyword evidence="1" id="KW-0472">Membrane</keyword>
<reference evidence="2 3" key="1">
    <citation type="submission" date="2020-03" db="EMBL/GenBank/DDBJ databases">
        <title>Propioniciclava sp. nov., isolated from Hydrophilus acuminatus.</title>
        <authorList>
            <person name="Hyun D.-W."/>
            <person name="Bae J.-W."/>
        </authorList>
    </citation>
    <scope>NUCLEOTIDE SEQUENCE [LARGE SCALE GENOMIC DNA]</scope>
    <source>
        <strain evidence="2 3">HDW11</strain>
    </source>
</reference>
<evidence type="ECO:0000313" key="2">
    <source>
        <dbReference type="EMBL" id="QIK71797.1"/>
    </source>
</evidence>
<name>A0A6G7Y598_9ACTN</name>
<gene>
    <name evidence="2" type="ORF">G7070_05295</name>
</gene>
<accession>A0A6G7Y598</accession>
<dbReference type="RefSeq" id="WP_166232544.1">
    <property type="nucleotide sequence ID" value="NZ_CP049865.1"/>
</dbReference>
<organism evidence="2 3">
    <name type="scientific">Propioniciclava coleopterorum</name>
    <dbReference type="NCBI Taxonomy" id="2714937"/>
    <lineage>
        <taxon>Bacteria</taxon>
        <taxon>Bacillati</taxon>
        <taxon>Actinomycetota</taxon>
        <taxon>Actinomycetes</taxon>
        <taxon>Propionibacteriales</taxon>
        <taxon>Propionibacteriaceae</taxon>
        <taxon>Propioniciclava</taxon>
    </lineage>
</organism>
<dbReference type="AlphaFoldDB" id="A0A6G7Y598"/>
<dbReference type="KEGG" id="prv:G7070_05295"/>